<keyword evidence="1" id="KW-1133">Transmembrane helix</keyword>
<keyword evidence="1" id="KW-0472">Membrane</keyword>
<evidence type="ECO:0000313" key="2">
    <source>
        <dbReference type="EMBL" id="ABB27474.1"/>
    </source>
</evidence>
<dbReference type="AlphaFoldDB" id="Q3AU51"/>
<dbReference type="KEGG" id="cch:Cag_0196"/>
<evidence type="ECO:0000256" key="1">
    <source>
        <dbReference type="SAM" id="Phobius"/>
    </source>
</evidence>
<feature type="transmembrane region" description="Helical" evidence="1">
    <location>
        <begin position="20"/>
        <end position="38"/>
    </location>
</feature>
<feature type="transmembrane region" description="Helical" evidence="1">
    <location>
        <begin position="44"/>
        <end position="62"/>
    </location>
</feature>
<proteinExistence type="predicted"/>
<gene>
    <name evidence="2" type="ordered locus">Cag_0196</name>
</gene>
<organism evidence="2">
    <name type="scientific">Chlorobium chlorochromatii (strain CaD3)</name>
    <dbReference type="NCBI Taxonomy" id="340177"/>
    <lineage>
        <taxon>Bacteria</taxon>
        <taxon>Pseudomonadati</taxon>
        <taxon>Chlorobiota</taxon>
        <taxon>Chlorobiia</taxon>
        <taxon>Chlorobiales</taxon>
        <taxon>Chlorobiaceae</taxon>
        <taxon>Chlorobium/Pelodictyon group</taxon>
        <taxon>Chlorobium</taxon>
    </lineage>
</organism>
<keyword evidence="1" id="KW-0812">Transmembrane</keyword>
<feature type="transmembrane region" description="Helical" evidence="1">
    <location>
        <begin position="150"/>
        <end position="173"/>
    </location>
</feature>
<dbReference type="HOGENOM" id="CLU_1487708_0_0_10"/>
<sequence>MQQPTPQQSLTTMPVEGRLFALALCSLLIVLTTTVPYLTLINVLFFSGIFWSGFIALHQTILRYQVPLSLRNAFVLGSLAGFVGGLASELLGIILMVLFDYRPGIESLSLIVEWATQQAMQNPELQEQVNMLQEAEKLAKTPITLGITDVLFNLAVTGMVYAPIAGLGGMFAVRWLKFQAARK</sequence>
<name>Q3AU51_CHLCH</name>
<protein>
    <recommendedName>
        <fullName evidence="3">DUF4199 domain-containing protein</fullName>
    </recommendedName>
</protein>
<evidence type="ECO:0008006" key="3">
    <source>
        <dbReference type="Google" id="ProtNLM"/>
    </source>
</evidence>
<reference evidence="2" key="1">
    <citation type="submission" date="2005-08" db="EMBL/GenBank/DDBJ databases">
        <title>Complete sequence of Chlorobium chlorochromatii CaD3.</title>
        <authorList>
            <person name="Copeland A."/>
            <person name="Lucas S."/>
            <person name="Lapidus A."/>
            <person name="Barry K."/>
            <person name="Detter J.C."/>
            <person name="Glavina T."/>
            <person name="Hammon N."/>
            <person name="Israni S."/>
            <person name="Pitluck S."/>
            <person name="Bryant D."/>
            <person name="Schmutz J."/>
            <person name="Larimer F."/>
            <person name="Land M."/>
            <person name="Kyrpides N."/>
            <person name="Ivanova N."/>
            <person name="Richardson P."/>
        </authorList>
    </citation>
    <scope>NUCLEOTIDE SEQUENCE [LARGE SCALE GENOMIC DNA]</scope>
    <source>
        <strain evidence="2">CaD3</strain>
    </source>
</reference>
<accession>Q3AU51</accession>
<dbReference type="eggNOG" id="ENOG503361M">
    <property type="taxonomic scope" value="Bacteria"/>
</dbReference>
<dbReference type="EMBL" id="CP000108">
    <property type="protein sequence ID" value="ABB27474.1"/>
    <property type="molecule type" value="Genomic_DNA"/>
</dbReference>
<feature type="transmembrane region" description="Helical" evidence="1">
    <location>
        <begin position="74"/>
        <end position="99"/>
    </location>
</feature>
<dbReference type="STRING" id="340177.Cag_0196"/>